<evidence type="ECO:0000256" key="5">
    <source>
        <dbReference type="ARBA" id="ARBA00022989"/>
    </source>
</evidence>
<feature type="transmembrane region" description="Helical" evidence="8">
    <location>
        <begin position="229"/>
        <end position="251"/>
    </location>
</feature>
<keyword evidence="2" id="KW-1003">Cell membrane</keyword>
<keyword evidence="6 8" id="KW-0472">Membrane</keyword>
<dbReference type="Proteomes" id="UP000263993">
    <property type="component" value="Unassembled WGS sequence"/>
</dbReference>
<evidence type="ECO:0000256" key="4">
    <source>
        <dbReference type="ARBA" id="ARBA00022692"/>
    </source>
</evidence>
<feature type="transmembrane region" description="Helical" evidence="8">
    <location>
        <begin position="367"/>
        <end position="391"/>
    </location>
</feature>
<evidence type="ECO:0000256" key="6">
    <source>
        <dbReference type="ARBA" id="ARBA00023136"/>
    </source>
</evidence>
<dbReference type="InterPro" id="IPR004681">
    <property type="entry name" value="TRAP_DctM"/>
</dbReference>
<feature type="transmembrane region" description="Helical" evidence="8">
    <location>
        <begin position="6"/>
        <end position="26"/>
    </location>
</feature>
<evidence type="ECO:0000313" key="11">
    <source>
        <dbReference type="Proteomes" id="UP000263993"/>
    </source>
</evidence>
<proteinExistence type="predicted"/>
<feature type="transmembrane region" description="Helical" evidence="8">
    <location>
        <begin position="181"/>
        <end position="208"/>
    </location>
</feature>
<accession>A0A371B9W3</accession>
<comment type="subcellular location">
    <subcellularLocation>
        <location evidence="1 7">Cell inner membrane</location>
        <topology evidence="1 7">Multi-pass membrane protein</topology>
    </subcellularLocation>
</comment>
<evidence type="ECO:0000256" key="7">
    <source>
        <dbReference type="RuleBase" id="RU369079"/>
    </source>
</evidence>
<dbReference type="GO" id="GO:0022857">
    <property type="term" value="F:transmembrane transporter activity"/>
    <property type="evidence" value="ECO:0007669"/>
    <property type="project" value="UniProtKB-UniRule"/>
</dbReference>
<name>A0A371B9W3_9BRAD</name>
<keyword evidence="4 8" id="KW-0812">Transmembrane</keyword>
<evidence type="ECO:0000256" key="1">
    <source>
        <dbReference type="ARBA" id="ARBA00004429"/>
    </source>
</evidence>
<feature type="transmembrane region" description="Helical" evidence="8">
    <location>
        <begin position="411"/>
        <end position="438"/>
    </location>
</feature>
<dbReference type="PANTHER" id="PTHR33362">
    <property type="entry name" value="SIALIC ACID TRAP TRANSPORTER PERMEASE PROTEIN SIAT-RELATED"/>
    <property type="match status" value="1"/>
</dbReference>
<sequence length="439" mass="44137">MLAGDSVIGAGVATVMLVVLVMLIAFGVQVATALGLVSMAAIYAATGDWQVVSRLIVATAYDGLRVDAIIAIPLFMLMGEFIARSGAVTDVFRAATCALHRVPSGAALAAVAGNALHAFVAGGSAAGTAGYSHITYGELRRRAADRAASLGMLAGASALGMLLPPSVLMVTWGILTRQPVGAIFLAMLIPAMLALAGFVVSVLVAAPAPGSRENSRKDLPTDAPPPRAVASLIGILLVVVTVLLCVGLRLLSVAETASLGVGLALIMAIGKGMRAGAIVEAILVVGRASAPILLLIFAALLYGQALAVTGAGAAIQAALGSLGAAGALAVMVAIWLVLVTVLDALSAVALTAALFVPAASTLGIDPLALAVIGVLVLEGAPLVPPFGLLVFTARAAGEDGVPVFDIFRHVLPVLTILMAAILLVAAFPKVAIWLPYLVR</sequence>
<feature type="transmembrane region" description="Helical" evidence="8">
    <location>
        <begin position="292"/>
        <end position="315"/>
    </location>
</feature>
<organism evidence="10 11">
    <name type="scientific">Undibacter mobilis</name>
    <dbReference type="NCBI Taxonomy" id="2292256"/>
    <lineage>
        <taxon>Bacteria</taxon>
        <taxon>Pseudomonadati</taxon>
        <taxon>Pseudomonadota</taxon>
        <taxon>Alphaproteobacteria</taxon>
        <taxon>Hyphomicrobiales</taxon>
        <taxon>Nitrobacteraceae</taxon>
        <taxon>Undibacter</taxon>
    </lineage>
</organism>
<comment type="function">
    <text evidence="7">Part of the tripartite ATP-independent periplasmic (TRAP) transport system.</text>
</comment>
<gene>
    <name evidence="10" type="ORF">DXH78_07350</name>
</gene>
<evidence type="ECO:0000256" key="8">
    <source>
        <dbReference type="SAM" id="Phobius"/>
    </source>
</evidence>
<keyword evidence="7" id="KW-0813">Transport</keyword>
<evidence type="ECO:0000256" key="2">
    <source>
        <dbReference type="ARBA" id="ARBA00022475"/>
    </source>
</evidence>
<keyword evidence="3 7" id="KW-0997">Cell inner membrane</keyword>
<dbReference type="Pfam" id="PF06808">
    <property type="entry name" value="DctM"/>
    <property type="match status" value="1"/>
</dbReference>
<evidence type="ECO:0000259" key="9">
    <source>
        <dbReference type="Pfam" id="PF06808"/>
    </source>
</evidence>
<dbReference type="PANTHER" id="PTHR33362:SF5">
    <property type="entry name" value="C4-DICARBOXYLATE TRAP TRANSPORTER LARGE PERMEASE PROTEIN DCTM"/>
    <property type="match status" value="1"/>
</dbReference>
<dbReference type="GO" id="GO:0005886">
    <property type="term" value="C:plasma membrane"/>
    <property type="evidence" value="ECO:0007669"/>
    <property type="project" value="UniProtKB-SubCell"/>
</dbReference>
<dbReference type="EMBL" id="QRGO01000001">
    <property type="protein sequence ID" value="RDV04405.1"/>
    <property type="molecule type" value="Genomic_DNA"/>
</dbReference>
<feature type="transmembrane region" description="Helical" evidence="8">
    <location>
        <begin position="263"/>
        <end position="285"/>
    </location>
</feature>
<reference evidence="11" key="1">
    <citation type="submission" date="2018-08" db="EMBL/GenBank/DDBJ databases">
        <authorList>
            <person name="Kim S.-J."/>
            <person name="Jung G.-Y."/>
        </authorList>
    </citation>
    <scope>NUCLEOTIDE SEQUENCE [LARGE SCALE GENOMIC DNA]</scope>
    <source>
        <strain evidence="11">GY_H</strain>
    </source>
</reference>
<feature type="transmembrane region" description="Helical" evidence="8">
    <location>
        <begin position="327"/>
        <end position="355"/>
    </location>
</feature>
<keyword evidence="5 8" id="KW-1133">Transmembrane helix</keyword>
<dbReference type="AlphaFoldDB" id="A0A371B9W3"/>
<feature type="transmembrane region" description="Helical" evidence="8">
    <location>
        <begin position="150"/>
        <end position="175"/>
    </location>
</feature>
<keyword evidence="11" id="KW-1185">Reference proteome</keyword>
<comment type="caution">
    <text evidence="10">The sequence shown here is derived from an EMBL/GenBank/DDBJ whole genome shotgun (WGS) entry which is preliminary data.</text>
</comment>
<evidence type="ECO:0000256" key="3">
    <source>
        <dbReference type="ARBA" id="ARBA00022519"/>
    </source>
</evidence>
<dbReference type="InterPro" id="IPR010656">
    <property type="entry name" value="DctM"/>
</dbReference>
<evidence type="ECO:0000313" key="10">
    <source>
        <dbReference type="EMBL" id="RDV04405.1"/>
    </source>
</evidence>
<protein>
    <submittedName>
        <fullName evidence="10">TRAP transporter large permease</fullName>
    </submittedName>
</protein>
<feature type="domain" description="TRAP C4-dicarboxylate transport system permease DctM subunit" evidence="9">
    <location>
        <begin position="17"/>
        <end position="429"/>
    </location>
</feature>